<comment type="caution">
    <text evidence="2">The sequence shown here is derived from an EMBL/GenBank/DDBJ whole genome shotgun (WGS) entry which is preliminary data.</text>
</comment>
<dbReference type="InterPro" id="IPR017831">
    <property type="entry name" value="Hopanoid-assoc_phosphoryl_HpnG"/>
</dbReference>
<name>A0A6L6QCJ0_9BURK</name>
<feature type="domain" description="Nucleoside phosphorylase" evidence="1">
    <location>
        <begin position="28"/>
        <end position="180"/>
    </location>
</feature>
<dbReference type="Proteomes" id="UP000472320">
    <property type="component" value="Unassembled WGS sequence"/>
</dbReference>
<dbReference type="PANTHER" id="PTHR46832">
    <property type="entry name" value="5'-METHYLTHIOADENOSINE/S-ADENOSYLHOMOCYSTEINE NUCLEOSIDASE"/>
    <property type="match status" value="1"/>
</dbReference>
<sequence length="222" mass="22084">MIRPPVVVLTGMAFEARIADAPAVYGQRGKALEDALAARLQRPCAGLISFGVAGGLAPALQPGAIVVADSVATAGETIPTDGGWSAALLRALDGASLGPVAGVDSPLAAVAEKAALNAALGALAADMESHIGARAARQAGVPFAVLRVVIDAAGSAVPPAALAGFGADGRTDMRALLANLLAHPWQLGAMLRLARDSAHARAALRDARASLGARFGLPETPG</sequence>
<proteinExistence type="predicted"/>
<evidence type="ECO:0000313" key="2">
    <source>
        <dbReference type="EMBL" id="MTW09920.1"/>
    </source>
</evidence>
<evidence type="ECO:0000313" key="3">
    <source>
        <dbReference type="Proteomes" id="UP000472320"/>
    </source>
</evidence>
<dbReference type="InterPro" id="IPR000845">
    <property type="entry name" value="Nucleoside_phosphorylase_d"/>
</dbReference>
<dbReference type="Pfam" id="PF01048">
    <property type="entry name" value="PNP_UDP_1"/>
    <property type="match status" value="1"/>
</dbReference>
<dbReference type="PANTHER" id="PTHR46832:SF1">
    <property type="entry name" value="5'-METHYLTHIOADENOSINE_S-ADENOSYLHOMOCYSTEINE NUCLEOSIDASE"/>
    <property type="match status" value="1"/>
</dbReference>
<dbReference type="SUPFAM" id="SSF53167">
    <property type="entry name" value="Purine and uridine phosphorylases"/>
    <property type="match status" value="1"/>
</dbReference>
<dbReference type="GO" id="GO:0005829">
    <property type="term" value="C:cytosol"/>
    <property type="evidence" value="ECO:0007669"/>
    <property type="project" value="TreeGrafter"/>
</dbReference>
<dbReference type="AlphaFoldDB" id="A0A6L6QCJ0"/>
<dbReference type="GO" id="GO:0019284">
    <property type="term" value="P:L-methionine salvage from S-adenosylmethionine"/>
    <property type="evidence" value="ECO:0007669"/>
    <property type="project" value="TreeGrafter"/>
</dbReference>
<dbReference type="Gene3D" id="3.40.50.1580">
    <property type="entry name" value="Nucleoside phosphorylase domain"/>
    <property type="match status" value="1"/>
</dbReference>
<accession>A0A6L6QCJ0</accession>
<dbReference type="GO" id="GO:0009116">
    <property type="term" value="P:nucleoside metabolic process"/>
    <property type="evidence" value="ECO:0007669"/>
    <property type="project" value="InterPro"/>
</dbReference>
<dbReference type="GO" id="GO:0008930">
    <property type="term" value="F:methylthioadenosine nucleosidase activity"/>
    <property type="evidence" value="ECO:0007669"/>
    <property type="project" value="TreeGrafter"/>
</dbReference>
<organism evidence="2 3">
    <name type="scientific">Massilia eburnea</name>
    <dbReference type="NCBI Taxonomy" id="1776165"/>
    <lineage>
        <taxon>Bacteria</taxon>
        <taxon>Pseudomonadati</taxon>
        <taxon>Pseudomonadota</taxon>
        <taxon>Betaproteobacteria</taxon>
        <taxon>Burkholderiales</taxon>
        <taxon>Oxalobacteraceae</taxon>
        <taxon>Telluria group</taxon>
        <taxon>Massilia</taxon>
    </lineage>
</organism>
<dbReference type="NCBIfam" id="TIGR03468">
    <property type="entry name" value="HpnG"/>
    <property type="match status" value="1"/>
</dbReference>
<protein>
    <submittedName>
        <fullName evidence="2">Squalene--hopene cyclase</fullName>
    </submittedName>
</protein>
<evidence type="ECO:0000259" key="1">
    <source>
        <dbReference type="Pfam" id="PF01048"/>
    </source>
</evidence>
<keyword evidence="3" id="KW-1185">Reference proteome</keyword>
<gene>
    <name evidence="2" type="ORF">GM658_04845</name>
</gene>
<dbReference type="InterPro" id="IPR035994">
    <property type="entry name" value="Nucleoside_phosphorylase_sf"/>
</dbReference>
<dbReference type="GO" id="GO:0008782">
    <property type="term" value="F:adenosylhomocysteine nucleosidase activity"/>
    <property type="evidence" value="ECO:0007669"/>
    <property type="project" value="TreeGrafter"/>
</dbReference>
<reference evidence="2 3" key="1">
    <citation type="submission" date="2019-11" db="EMBL/GenBank/DDBJ databases">
        <title>Type strains purchased from KCTC, JCM and DSMZ.</title>
        <authorList>
            <person name="Lu H."/>
        </authorList>
    </citation>
    <scope>NUCLEOTIDE SEQUENCE [LARGE SCALE GENOMIC DNA]</scope>
    <source>
        <strain evidence="2 3">JCM 31587</strain>
    </source>
</reference>
<dbReference type="EMBL" id="WNKX01000003">
    <property type="protein sequence ID" value="MTW09920.1"/>
    <property type="molecule type" value="Genomic_DNA"/>
</dbReference>